<keyword evidence="5" id="KW-1185">Reference proteome</keyword>
<comment type="caution">
    <text evidence="4">The sequence shown here is derived from an EMBL/GenBank/DDBJ whole genome shotgun (WGS) entry which is preliminary data.</text>
</comment>
<name>A0A2S9QR77_9MICO</name>
<dbReference type="Pfam" id="PF07228">
    <property type="entry name" value="SpoIIE"/>
    <property type="match status" value="1"/>
</dbReference>
<organism evidence="4 5">
    <name type="scientific">Leucobacter massiliensis</name>
    <dbReference type="NCBI Taxonomy" id="1686285"/>
    <lineage>
        <taxon>Bacteria</taxon>
        <taxon>Bacillati</taxon>
        <taxon>Actinomycetota</taxon>
        <taxon>Actinomycetes</taxon>
        <taxon>Micrococcales</taxon>
        <taxon>Microbacteriaceae</taxon>
        <taxon>Leucobacter</taxon>
    </lineage>
</organism>
<keyword evidence="1" id="KW-0378">Hydrolase</keyword>
<dbReference type="SMART" id="SM00331">
    <property type="entry name" value="PP2C_SIG"/>
    <property type="match status" value="1"/>
</dbReference>
<dbReference type="InterPro" id="IPR036457">
    <property type="entry name" value="PPM-type-like_dom_sf"/>
</dbReference>
<dbReference type="AlphaFoldDB" id="A0A2S9QR77"/>
<dbReference type="SUPFAM" id="SSF81606">
    <property type="entry name" value="PP2C-like"/>
    <property type="match status" value="1"/>
</dbReference>
<dbReference type="InterPro" id="IPR029016">
    <property type="entry name" value="GAF-like_dom_sf"/>
</dbReference>
<dbReference type="PROSITE" id="PS51746">
    <property type="entry name" value="PPM_2"/>
    <property type="match status" value="1"/>
</dbReference>
<dbReference type="OrthoDB" id="9151676at2"/>
<dbReference type="PANTHER" id="PTHR43156:SF2">
    <property type="entry name" value="STAGE II SPORULATION PROTEIN E"/>
    <property type="match status" value="1"/>
</dbReference>
<feature type="domain" description="PPM-type phosphatase" evidence="3">
    <location>
        <begin position="196"/>
        <end position="388"/>
    </location>
</feature>
<evidence type="ECO:0000256" key="2">
    <source>
        <dbReference type="SAM" id="MobiDB-lite"/>
    </source>
</evidence>
<dbReference type="PANTHER" id="PTHR43156">
    <property type="entry name" value="STAGE II SPORULATION PROTEIN E-RELATED"/>
    <property type="match status" value="1"/>
</dbReference>
<evidence type="ECO:0000313" key="4">
    <source>
        <dbReference type="EMBL" id="PRI12089.1"/>
    </source>
</evidence>
<gene>
    <name evidence="4" type="ORF">B4915_03245</name>
</gene>
<dbReference type="Proteomes" id="UP000238650">
    <property type="component" value="Unassembled WGS sequence"/>
</dbReference>
<dbReference type="SUPFAM" id="SSF55781">
    <property type="entry name" value="GAF domain-like"/>
    <property type="match status" value="1"/>
</dbReference>
<dbReference type="GO" id="GO:0016791">
    <property type="term" value="F:phosphatase activity"/>
    <property type="evidence" value="ECO:0007669"/>
    <property type="project" value="TreeGrafter"/>
</dbReference>
<evidence type="ECO:0000259" key="3">
    <source>
        <dbReference type="PROSITE" id="PS51746"/>
    </source>
</evidence>
<dbReference type="Gene3D" id="3.30.450.40">
    <property type="match status" value="1"/>
</dbReference>
<reference evidence="4 5" key="1">
    <citation type="journal article" date="2017" name="New Microbes New Infect">
        <title>Genome sequence of 'Leucobacter massiliensis' sp. nov. isolated from human pharynx after travel to the 2014 Hajj.</title>
        <authorList>
            <person name="Leangapichart T."/>
            <person name="Gautret P."/>
            <person name="Nguyen T.T."/>
            <person name="Armstrong N."/>
            <person name="Rolain J.M."/>
        </authorList>
    </citation>
    <scope>NUCLEOTIDE SEQUENCE [LARGE SCALE GENOMIC DNA]</scope>
    <source>
        <strain evidence="4 5">122RC15</strain>
    </source>
</reference>
<evidence type="ECO:0000313" key="5">
    <source>
        <dbReference type="Proteomes" id="UP000238650"/>
    </source>
</evidence>
<dbReference type="InterPro" id="IPR001932">
    <property type="entry name" value="PPM-type_phosphatase-like_dom"/>
</dbReference>
<proteinExistence type="predicted"/>
<dbReference type="EMBL" id="MWZD01000013">
    <property type="protein sequence ID" value="PRI12089.1"/>
    <property type="molecule type" value="Genomic_DNA"/>
</dbReference>
<accession>A0A2S9QR77</accession>
<protein>
    <recommendedName>
        <fullName evidence="3">PPM-type phosphatase domain-containing protein</fullName>
    </recommendedName>
</protein>
<dbReference type="InterPro" id="IPR052016">
    <property type="entry name" value="Bact_Sigma-Reg"/>
</dbReference>
<dbReference type="Gene3D" id="3.60.40.10">
    <property type="entry name" value="PPM-type phosphatase domain"/>
    <property type="match status" value="1"/>
</dbReference>
<evidence type="ECO:0000256" key="1">
    <source>
        <dbReference type="ARBA" id="ARBA00022801"/>
    </source>
</evidence>
<sequence>MSMPPSPARQEAEALAHDVPAERYDRVVRLAQAIFGAPIAALNLIGNDSQYTVASLGFPKGEIAVDDSVCRVTVQQDEILEVRDLREDDRFASIPAVTGGPRVRFYAGIPVRGQSGQNVGALCILDLVPRTLGRQQREMLSDLGALLERELAVQEEMDLAGQVQRLMLPTAAPDIGGVEIAGRVQPAREAGGDYFDWYVVDDPDGEGRRLQVVLGDVMGKGLAASLIASEVRAVMRGHSRDAEIDEAVRRTSATTRHDLEANNRFSTLWVGRLDPATGALDYLDAGHGLAIIASDRGYRRLDQPYLPLGMPIEDEWTRDDDTVAEDELLVVVSDGVFDVLDDSFEQVEAKLKDILDPGLSCQQIVDRIVDFAVANAATDDVTALAVRRTGAEPAFDAGTAEGTTTSHRVGSGSGTSGTGTAGGSQEIPAPEG</sequence>
<feature type="region of interest" description="Disordered" evidence="2">
    <location>
        <begin position="395"/>
        <end position="432"/>
    </location>
</feature>
<feature type="compositionally biased region" description="Gly residues" evidence="2">
    <location>
        <begin position="411"/>
        <end position="422"/>
    </location>
</feature>